<dbReference type="Proteomes" id="UP000814243">
    <property type="component" value="Unassembled WGS sequence"/>
</dbReference>
<organism evidence="1 2">
    <name type="scientific">Spodoptera exigua</name>
    <name type="common">Beet armyworm</name>
    <name type="synonym">Noctua fulgens</name>
    <dbReference type="NCBI Taxonomy" id="7107"/>
    <lineage>
        <taxon>Eukaryota</taxon>
        <taxon>Metazoa</taxon>
        <taxon>Ecdysozoa</taxon>
        <taxon>Arthropoda</taxon>
        <taxon>Hexapoda</taxon>
        <taxon>Insecta</taxon>
        <taxon>Pterygota</taxon>
        <taxon>Neoptera</taxon>
        <taxon>Endopterygota</taxon>
        <taxon>Lepidoptera</taxon>
        <taxon>Glossata</taxon>
        <taxon>Ditrysia</taxon>
        <taxon>Noctuoidea</taxon>
        <taxon>Noctuidae</taxon>
        <taxon>Amphipyrinae</taxon>
        <taxon>Spodoptera</taxon>
    </lineage>
</organism>
<evidence type="ECO:0000313" key="1">
    <source>
        <dbReference type="EMBL" id="KAH9630406.1"/>
    </source>
</evidence>
<proteinExistence type="predicted"/>
<dbReference type="AlphaFoldDB" id="A0A922S9T7"/>
<sequence length="167" mass="19897">MNLLLQKLKEKYDRHLKEKDLSRKEKHNDRLNIDETHICAAFDLQAVMQCPSDVSREIGLQLKCDNCVCTSENENKGNVTWSDIKILKFTKEDTFLFYYKTSYSQNEFNKVNMRNKRKKMSAIRDIAMTKAYSQRLVLSERKKTDLRSLIEHNLIPHYYADFYNNIM</sequence>
<accession>A0A922S9T7</accession>
<comment type="caution">
    <text evidence="1">The sequence shown here is derived from an EMBL/GenBank/DDBJ whole genome shotgun (WGS) entry which is preliminary data.</text>
</comment>
<protein>
    <submittedName>
        <fullName evidence="1">Uncharacterized protein</fullName>
    </submittedName>
</protein>
<gene>
    <name evidence="1" type="ORF">HF086_009555</name>
</gene>
<dbReference type="EMBL" id="JACEFF010000823">
    <property type="protein sequence ID" value="KAH9630406.1"/>
    <property type="molecule type" value="Genomic_DNA"/>
</dbReference>
<name>A0A922S9T7_SPOEX</name>
<reference evidence="1" key="1">
    <citation type="journal article" date="2021" name="G3 (Bethesda)">
        <title>Genome and transcriptome analysis of the beet armyworm Spodoptera exigua reveals targets for pest control. .</title>
        <authorList>
            <person name="Simon S."/>
            <person name="Breeschoten T."/>
            <person name="Jansen H.J."/>
            <person name="Dirks R.P."/>
            <person name="Schranz M.E."/>
            <person name="Ros V.I.D."/>
        </authorList>
    </citation>
    <scope>NUCLEOTIDE SEQUENCE</scope>
    <source>
        <strain evidence="1">TB_SE_WUR_2020</strain>
    </source>
</reference>
<evidence type="ECO:0000313" key="2">
    <source>
        <dbReference type="Proteomes" id="UP000814243"/>
    </source>
</evidence>